<name>A0ABT2Y7M8_9MOLU</name>
<dbReference type="InterPro" id="IPR050351">
    <property type="entry name" value="BphY/WalK/GraS-like"/>
</dbReference>
<dbReference type="PANTHER" id="PTHR45453:SF1">
    <property type="entry name" value="PHOSPHATE REGULON SENSOR PROTEIN PHOR"/>
    <property type="match status" value="1"/>
</dbReference>
<dbReference type="Pfam" id="PF02518">
    <property type="entry name" value="HATPase_c"/>
    <property type="match status" value="1"/>
</dbReference>
<dbReference type="InterPro" id="IPR036890">
    <property type="entry name" value="HATPase_C_sf"/>
</dbReference>
<evidence type="ECO:0000259" key="8">
    <source>
        <dbReference type="PROSITE" id="PS50109"/>
    </source>
</evidence>
<proteinExistence type="predicted"/>
<evidence type="ECO:0000256" key="6">
    <source>
        <dbReference type="ARBA" id="ARBA00023012"/>
    </source>
</evidence>
<dbReference type="InterPro" id="IPR005467">
    <property type="entry name" value="His_kinase_dom"/>
</dbReference>
<evidence type="ECO:0000256" key="5">
    <source>
        <dbReference type="ARBA" id="ARBA00022777"/>
    </source>
</evidence>
<dbReference type="CDD" id="cd00082">
    <property type="entry name" value="HisKA"/>
    <property type="match status" value="1"/>
</dbReference>
<keyword evidence="3" id="KW-0597">Phosphoprotein</keyword>
<accession>A0ABT2Y7M8</accession>
<comment type="caution">
    <text evidence="9">The sequence shown here is derived from an EMBL/GenBank/DDBJ whole genome shotgun (WGS) entry which is preliminary data.</text>
</comment>
<keyword evidence="7" id="KW-1133">Transmembrane helix</keyword>
<dbReference type="Gene3D" id="6.10.340.10">
    <property type="match status" value="1"/>
</dbReference>
<evidence type="ECO:0000256" key="4">
    <source>
        <dbReference type="ARBA" id="ARBA00022679"/>
    </source>
</evidence>
<dbReference type="PRINTS" id="PR00344">
    <property type="entry name" value="BCTRLSENSOR"/>
</dbReference>
<evidence type="ECO:0000313" key="10">
    <source>
        <dbReference type="Proteomes" id="UP001177160"/>
    </source>
</evidence>
<evidence type="ECO:0000256" key="7">
    <source>
        <dbReference type="SAM" id="Phobius"/>
    </source>
</evidence>
<dbReference type="CDD" id="cd00075">
    <property type="entry name" value="HATPase"/>
    <property type="match status" value="1"/>
</dbReference>
<keyword evidence="5" id="KW-0418">Kinase</keyword>
<keyword evidence="9" id="KW-0067">ATP-binding</keyword>
<dbReference type="PROSITE" id="PS50109">
    <property type="entry name" value="HIS_KIN"/>
    <property type="match status" value="1"/>
</dbReference>
<feature type="domain" description="Histidine kinase" evidence="8">
    <location>
        <begin position="348"/>
        <end position="561"/>
    </location>
</feature>
<feature type="transmembrane region" description="Helical" evidence="7">
    <location>
        <begin position="6"/>
        <end position="31"/>
    </location>
</feature>
<dbReference type="Gene3D" id="3.30.565.10">
    <property type="entry name" value="Histidine kinase-like ATPase, C-terminal domain"/>
    <property type="match status" value="1"/>
</dbReference>
<dbReference type="InterPro" id="IPR036097">
    <property type="entry name" value="HisK_dim/P_sf"/>
</dbReference>
<dbReference type="Proteomes" id="UP001177160">
    <property type="component" value="Unassembled WGS sequence"/>
</dbReference>
<dbReference type="PANTHER" id="PTHR45453">
    <property type="entry name" value="PHOSPHATE REGULON SENSOR PROTEIN PHOR"/>
    <property type="match status" value="1"/>
</dbReference>
<dbReference type="Gene3D" id="1.10.287.130">
    <property type="match status" value="1"/>
</dbReference>
<reference evidence="9" key="1">
    <citation type="submission" date="2022-09" db="EMBL/GenBank/DDBJ databases">
        <title>Novel Mycoplasma species identified in domestic and wild animals.</title>
        <authorList>
            <person name="Volokhov D.V."/>
            <person name="Furtak V.A."/>
            <person name="Zagorodnyaya T.A."/>
        </authorList>
    </citation>
    <scope>NUCLEOTIDE SEQUENCE</scope>
    <source>
        <strain evidence="9">Oakley</strain>
    </source>
</reference>
<protein>
    <recommendedName>
        <fullName evidence="2">histidine kinase</fullName>
        <ecNumber evidence="2">2.7.13.3</ecNumber>
    </recommendedName>
</protein>
<sequence>MKRTFVLYHLLMTLFLIVLYLAISFTLTNYVNRRQSAYMLDIVLDDTLVAYNYKTITDEAFVIQFQNSNKRISIINSEGITIADSMRLSTSGNQKNYPEIQNLGRAYTRYSETLNLNLMYIANRAANGNYVRVAIVMDENIALNTQTIVILMLISLGILGLSVASYKKISDTFMKPIHDIAISVKSINEGQYQWVMPATQYDEINELLREINGVNESIVRNIQNLNEKEELLSILVKHMDQGILLIGSDQSIVFYNELAQKWFNIKEHDLILSIRNKEIYEAIKLATEEEITLSFRVPYHERFILVSVNSVYNKLLLKAKGKQGVLVTLIDDTDRIRLENNKRDFFANASHELRTPLTAIKGSAELILYEMATPEEKKKLSQEIIHQVVIMDNLLKDMLELSRLENRPQMDQVSFNLKKTLDGVLEDLNPLIQEKQIQVTLETHNVMFKGIETDFKSLFKNLIENAIKYNKFGGTIHLNLVQADESIVFSIKDSGIGIPKEYQQRIFERFYQVNKSRNLYQNGTGLGLAIVKHVVSYYKGIIQVESEPNIGSTFTITFHIE</sequence>
<keyword evidence="7" id="KW-0812">Transmembrane</keyword>
<keyword evidence="9" id="KW-0547">Nucleotide-binding</keyword>
<keyword evidence="7" id="KW-0472">Membrane</keyword>
<evidence type="ECO:0000256" key="3">
    <source>
        <dbReference type="ARBA" id="ARBA00022553"/>
    </source>
</evidence>
<dbReference type="EMBL" id="JAOVQM010000009">
    <property type="protein sequence ID" value="MCV2232744.1"/>
    <property type="molecule type" value="Genomic_DNA"/>
</dbReference>
<evidence type="ECO:0000256" key="1">
    <source>
        <dbReference type="ARBA" id="ARBA00000085"/>
    </source>
</evidence>
<dbReference type="RefSeq" id="WP_263608933.1">
    <property type="nucleotide sequence ID" value="NZ_JAOVQM010000009.1"/>
</dbReference>
<evidence type="ECO:0000256" key="2">
    <source>
        <dbReference type="ARBA" id="ARBA00012438"/>
    </source>
</evidence>
<dbReference type="InterPro" id="IPR003594">
    <property type="entry name" value="HATPase_dom"/>
</dbReference>
<feature type="transmembrane region" description="Helical" evidence="7">
    <location>
        <begin position="147"/>
        <end position="166"/>
    </location>
</feature>
<keyword evidence="4" id="KW-0808">Transferase</keyword>
<dbReference type="GO" id="GO:0005524">
    <property type="term" value="F:ATP binding"/>
    <property type="evidence" value="ECO:0007669"/>
    <property type="project" value="UniProtKB-KW"/>
</dbReference>
<dbReference type="SMART" id="SM00388">
    <property type="entry name" value="HisKA"/>
    <property type="match status" value="1"/>
</dbReference>
<dbReference type="SUPFAM" id="SSF55874">
    <property type="entry name" value="ATPase domain of HSP90 chaperone/DNA topoisomerase II/histidine kinase"/>
    <property type="match status" value="1"/>
</dbReference>
<dbReference type="InterPro" id="IPR004358">
    <property type="entry name" value="Sig_transdc_His_kin-like_C"/>
</dbReference>
<evidence type="ECO:0000313" key="9">
    <source>
        <dbReference type="EMBL" id="MCV2232744.1"/>
    </source>
</evidence>
<gene>
    <name evidence="9" type="ORF">N7548_07920</name>
</gene>
<keyword evidence="6" id="KW-0902">Two-component regulatory system</keyword>
<dbReference type="SUPFAM" id="SSF47384">
    <property type="entry name" value="Homodimeric domain of signal transducing histidine kinase"/>
    <property type="match status" value="1"/>
</dbReference>
<organism evidence="9 10">
    <name type="scientific">Paracholeplasma manati</name>
    <dbReference type="NCBI Taxonomy" id="591373"/>
    <lineage>
        <taxon>Bacteria</taxon>
        <taxon>Bacillati</taxon>
        <taxon>Mycoplasmatota</taxon>
        <taxon>Mollicutes</taxon>
        <taxon>Acholeplasmatales</taxon>
        <taxon>Acholeplasmataceae</taxon>
        <taxon>Paracholeplasma</taxon>
    </lineage>
</organism>
<dbReference type="InterPro" id="IPR003661">
    <property type="entry name" value="HisK_dim/P_dom"/>
</dbReference>
<dbReference type="SMART" id="SM00387">
    <property type="entry name" value="HATPase_c"/>
    <property type="match status" value="1"/>
</dbReference>
<dbReference type="Pfam" id="PF00512">
    <property type="entry name" value="HisKA"/>
    <property type="match status" value="1"/>
</dbReference>
<dbReference type="EC" id="2.7.13.3" evidence="2"/>
<comment type="catalytic activity">
    <reaction evidence="1">
        <text>ATP + protein L-histidine = ADP + protein N-phospho-L-histidine.</text>
        <dbReference type="EC" id="2.7.13.3"/>
    </reaction>
</comment>
<keyword evidence="10" id="KW-1185">Reference proteome</keyword>